<dbReference type="PANTHER" id="PTHR46951:SF3">
    <property type="entry name" value="OS01G0547200 PROTEIN"/>
    <property type="match status" value="1"/>
</dbReference>
<name>A0A2N9E4H7_FAGSY</name>
<sequence length="213" mass="23629">MGRPRDEIWSKVVVLDKKKGHWMCPHCEIKFFGGVERVRCHLAKIGWNGIRPCDKVPNDVQARVMQQYQDSEESRTERAMSHLAKIGRKGIRTCGGEVPNDVQARDVQQNPDSEASRRASTSRNGPPNIPITIQNTSISSNPSQDHIVPIGSNWEIPQSGMGGTLDAPWDTTSWEISGMGGTLDAQWDTTWEISGMGGTLDAPWDTTWEMSGN</sequence>
<protein>
    <recommendedName>
        <fullName evidence="3">BED-type domain-containing protein</fullName>
    </recommendedName>
</protein>
<organism evidence="2">
    <name type="scientific">Fagus sylvatica</name>
    <name type="common">Beechnut</name>
    <dbReference type="NCBI Taxonomy" id="28930"/>
    <lineage>
        <taxon>Eukaryota</taxon>
        <taxon>Viridiplantae</taxon>
        <taxon>Streptophyta</taxon>
        <taxon>Embryophyta</taxon>
        <taxon>Tracheophyta</taxon>
        <taxon>Spermatophyta</taxon>
        <taxon>Magnoliopsida</taxon>
        <taxon>eudicotyledons</taxon>
        <taxon>Gunneridae</taxon>
        <taxon>Pentapetalae</taxon>
        <taxon>rosids</taxon>
        <taxon>fabids</taxon>
        <taxon>Fagales</taxon>
        <taxon>Fagaceae</taxon>
        <taxon>Fagus</taxon>
    </lineage>
</organism>
<reference evidence="2" key="1">
    <citation type="submission" date="2018-02" db="EMBL/GenBank/DDBJ databases">
        <authorList>
            <person name="Cohen D.B."/>
            <person name="Kent A.D."/>
        </authorList>
    </citation>
    <scope>NUCLEOTIDE SEQUENCE</scope>
</reference>
<dbReference type="EMBL" id="OIVN01000079">
    <property type="protein sequence ID" value="SPC73847.1"/>
    <property type="molecule type" value="Genomic_DNA"/>
</dbReference>
<accession>A0A2N9E4H7</accession>
<feature type="compositionally biased region" description="Polar residues" evidence="1">
    <location>
        <begin position="106"/>
        <end position="142"/>
    </location>
</feature>
<feature type="region of interest" description="Disordered" evidence="1">
    <location>
        <begin position="91"/>
        <end position="142"/>
    </location>
</feature>
<evidence type="ECO:0000256" key="1">
    <source>
        <dbReference type="SAM" id="MobiDB-lite"/>
    </source>
</evidence>
<dbReference type="PANTHER" id="PTHR46951">
    <property type="entry name" value="BED-TYPE DOMAIN-CONTAINING PROTEIN"/>
    <property type="match status" value="1"/>
</dbReference>
<gene>
    <name evidence="2" type="ORF">FSB_LOCUS1729</name>
</gene>
<proteinExistence type="predicted"/>
<evidence type="ECO:0008006" key="3">
    <source>
        <dbReference type="Google" id="ProtNLM"/>
    </source>
</evidence>
<evidence type="ECO:0000313" key="2">
    <source>
        <dbReference type="EMBL" id="SPC73847.1"/>
    </source>
</evidence>
<dbReference type="AlphaFoldDB" id="A0A2N9E4H7"/>